<accession>A0A1Y5RPL7</accession>
<protein>
    <submittedName>
        <fullName evidence="1">Uncharacterized protein</fullName>
    </submittedName>
</protein>
<name>A0A1Y5RPL7_9RHOB</name>
<dbReference type="RefSeq" id="WP_085847446.1">
    <property type="nucleotide sequence ID" value="NZ_FNZV01000001.1"/>
</dbReference>
<evidence type="ECO:0000313" key="2">
    <source>
        <dbReference type="Proteomes" id="UP000193307"/>
    </source>
</evidence>
<organism evidence="1 2">
    <name type="scientific">Pacificibacter marinus</name>
    <dbReference type="NCBI Taxonomy" id="658057"/>
    <lineage>
        <taxon>Bacteria</taxon>
        <taxon>Pseudomonadati</taxon>
        <taxon>Pseudomonadota</taxon>
        <taxon>Alphaproteobacteria</taxon>
        <taxon>Rhodobacterales</taxon>
        <taxon>Roseobacteraceae</taxon>
        <taxon>Pacificibacter</taxon>
    </lineage>
</organism>
<dbReference type="Proteomes" id="UP000193307">
    <property type="component" value="Unassembled WGS sequence"/>
</dbReference>
<keyword evidence="2" id="KW-1185">Reference proteome</keyword>
<evidence type="ECO:0000313" key="1">
    <source>
        <dbReference type="EMBL" id="SLN19680.1"/>
    </source>
</evidence>
<dbReference type="AlphaFoldDB" id="A0A1Y5RPL7"/>
<dbReference type="OrthoDB" id="7876416at2"/>
<dbReference type="STRING" id="658057.SAMN04488032_10186"/>
<reference evidence="1 2" key="1">
    <citation type="submission" date="2017-03" db="EMBL/GenBank/DDBJ databases">
        <authorList>
            <person name="Afonso C.L."/>
            <person name="Miller P.J."/>
            <person name="Scott M.A."/>
            <person name="Spackman E."/>
            <person name="Goraichik I."/>
            <person name="Dimitrov K.M."/>
            <person name="Suarez D.L."/>
            <person name="Swayne D.E."/>
        </authorList>
    </citation>
    <scope>NUCLEOTIDE SEQUENCE [LARGE SCALE GENOMIC DNA]</scope>
    <source>
        <strain evidence="1 2">CECT 7971</strain>
    </source>
</reference>
<sequence length="63" mass="7286">MMSDALVNALADHGPWAIMVFFLLYRDLQKDQATRAVLDKNSQILIEMTTMIRERLPRGGRHE</sequence>
<proteinExistence type="predicted"/>
<dbReference type="EMBL" id="FWFW01000001">
    <property type="protein sequence ID" value="SLN19680.1"/>
    <property type="molecule type" value="Genomic_DNA"/>
</dbReference>
<gene>
    <name evidence="1" type="ORF">PAM7971_00564</name>
</gene>